<dbReference type="RefSeq" id="WP_062770677.1">
    <property type="nucleotide sequence ID" value="NZ_CP121045.1"/>
</dbReference>
<sequence length="217" mass="22333">MLGLIGLGLTALLVRPDPLGAAENQPLILALGDSLTAGYGLPEGEGLVPQLEAALEAAGRPAQVENAGVSGDTTAGGRARLDWALGGLPRQPDLVIVALGANDALRGIAPDEAKANLDAILDTLGRKGLPVLLVGMLAPTNWGPDYRKAFDAIYPALARAHDVPLDPFILEGVALEPSLVQPDGLHPNAAGVKKMAARLAPVVIDALDARKVPNVRD</sequence>
<organism evidence="2 3">
    <name type="scientific">Tistrella mobilis</name>
    <dbReference type="NCBI Taxonomy" id="171437"/>
    <lineage>
        <taxon>Bacteria</taxon>
        <taxon>Pseudomonadati</taxon>
        <taxon>Pseudomonadota</taxon>
        <taxon>Alphaproteobacteria</taxon>
        <taxon>Geminicoccales</taxon>
        <taxon>Geminicoccaceae</taxon>
        <taxon>Tistrella</taxon>
    </lineage>
</organism>
<dbReference type="PANTHER" id="PTHR30383">
    <property type="entry name" value="THIOESTERASE 1/PROTEASE 1/LYSOPHOSPHOLIPASE L1"/>
    <property type="match status" value="1"/>
</dbReference>
<dbReference type="Gene3D" id="3.40.50.1110">
    <property type="entry name" value="SGNH hydrolase"/>
    <property type="match status" value="1"/>
</dbReference>
<dbReference type="InterPro" id="IPR036514">
    <property type="entry name" value="SGNH_hydro_sf"/>
</dbReference>
<proteinExistence type="predicted"/>
<dbReference type="AlphaFoldDB" id="A0A162JI09"/>
<dbReference type="InterPro" id="IPR051532">
    <property type="entry name" value="Ester_Hydrolysis_Enzymes"/>
</dbReference>
<evidence type="ECO:0000313" key="2">
    <source>
        <dbReference type="EMBL" id="KYO49240.1"/>
    </source>
</evidence>
<name>A0A162JI09_9PROT</name>
<protein>
    <submittedName>
        <fullName evidence="2">Arylesterase</fullName>
    </submittedName>
</protein>
<dbReference type="OrthoDB" id="9786188at2"/>
<reference evidence="2 3" key="1">
    <citation type="submission" date="2015-12" db="EMBL/GenBank/DDBJ databases">
        <title>Genome sequence of Tistrella mobilis MCCC 1A02139.</title>
        <authorList>
            <person name="Lu L."/>
            <person name="Lai Q."/>
            <person name="Shao Z."/>
            <person name="Qian P."/>
        </authorList>
    </citation>
    <scope>NUCLEOTIDE SEQUENCE [LARGE SCALE GENOMIC DNA]</scope>
    <source>
        <strain evidence="2 3">MCCC 1A02139</strain>
    </source>
</reference>
<gene>
    <name evidence="2" type="ORF">AUP44_18450</name>
</gene>
<evidence type="ECO:0000259" key="1">
    <source>
        <dbReference type="Pfam" id="PF13472"/>
    </source>
</evidence>
<feature type="domain" description="SGNH hydrolase-type esterase" evidence="1">
    <location>
        <begin position="30"/>
        <end position="192"/>
    </location>
</feature>
<accession>A0A162JI09</accession>
<dbReference type="InterPro" id="IPR013830">
    <property type="entry name" value="SGNH_hydro"/>
</dbReference>
<comment type="caution">
    <text evidence="2">The sequence shown here is derived from an EMBL/GenBank/DDBJ whole genome shotgun (WGS) entry which is preliminary data.</text>
</comment>
<dbReference type="GeneID" id="97244002"/>
<dbReference type="PANTHER" id="PTHR30383:SF24">
    <property type="entry name" value="THIOESTERASE 1_PROTEASE 1_LYSOPHOSPHOLIPASE L1"/>
    <property type="match status" value="1"/>
</dbReference>
<dbReference type="Pfam" id="PF13472">
    <property type="entry name" value="Lipase_GDSL_2"/>
    <property type="match status" value="1"/>
</dbReference>
<dbReference type="EMBL" id="LPZR01000231">
    <property type="protein sequence ID" value="KYO49240.1"/>
    <property type="molecule type" value="Genomic_DNA"/>
</dbReference>
<dbReference type="Proteomes" id="UP000075787">
    <property type="component" value="Unassembled WGS sequence"/>
</dbReference>
<dbReference type="CDD" id="cd01822">
    <property type="entry name" value="Lysophospholipase_L1_like"/>
    <property type="match status" value="1"/>
</dbReference>
<evidence type="ECO:0000313" key="3">
    <source>
        <dbReference type="Proteomes" id="UP000075787"/>
    </source>
</evidence>
<dbReference type="SUPFAM" id="SSF52266">
    <property type="entry name" value="SGNH hydrolase"/>
    <property type="match status" value="1"/>
</dbReference>
<dbReference type="GO" id="GO:0004622">
    <property type="term" value="F:phosphatidylcholine lysophospholipase activity"/>
    <property type="evidence" value="ECO:0007669"/>
    <property type="project" value="TreeGrafter"/>
</dbReference>